<dbReference type="AlphaFoldDB" id="A0A0C6P7E8"/>
<dbReference type="RefSeq" id="WP_003808263.1">
    <property type="nucleotide sequence ID" value="NC_019382.1"/>
</dbReference>
<gene>
    <name evidence="3" type="ORF">BN112_2650</name>
</gene>
<keyword evidence="2" id="KW-0472">Membrane</keyword>
<dbReference type="Gene3D" id="3.30.700.10">
    <property type="entry name" value="Glycoprotein, Type 4 Pilin"/>
    <property type="match status" value="1"/>
</dbReference>
<dbReference type="HOGENOM" id="CLU_1179095_0_0_4"/>
<evidence type="ECO:0000313" key="3">
    <source>
        <dbReference type="EMBL" id="CCJ54567.1"/>
    </source>
</evidence>
<dbReference type="SUPFAM" id="SSF54523">
    <property type="entry name" value="Pili subunits"/>
    <property type="match status" value="1"/>
</dbReference>
<evidence type="ECO:0000313" key="4">
    <source>
        <dbReference type="Proteomes" id="UP000007564"/>
    </source>
</evidence>
<dbReference type="Proteomes" id="UP000007564">
    <property type="component" value="Chromosome"/>
</dbReference>
<keyword evidence="2" id="KW-0812">Transmembrane</keyword>
<proteinExistence type="predicted"/>
<evidence type="ECO:0000256" key="2">
    <source>
        <dbReference type="SAM" id="Phobius"/>
    </source>
</evidence>
<feature type="transmembrane region" description="Helical" evidence="2">
    <location>
        <begin position="12"/>
        <end position="35"/>
    </location>
</feature>
<accession>A0A0C6P7E8</accession>
<dbReference type="KEGG" id="bbh:BN112_2650"/>
<dbReference type="GeneID" id="56480540"/>
<organism evidence="3 4">
    <name type="scientific">Bordetella bronchiseptica 253</name>
    <dbReference type="NCBI Taxonomy" id="568707"/>
    <lineage>
        <taxon>Bacteria</taxon>
        <taxon>Pseudomonadati</taxon>
        <taxon>Pseudomonadota</taxon>
        <taxon>Betaproteobacteria</taxon>
        <taxon>Burkholderiales</taxon>
        <taxon>Alcaligenaceae</taxon>
        <taxon>Bordetella</taxon>
    </lineage>
</organism>
<reference evidence="3 4" key="1">
    <citation type="journal article" date="2012" name="BMC Genomics">
        <title>Comparative genomics of the classical Bordetella subspecies: the evolution and exchange of virulence-associated diversity amongst closely related pathogens.</title>
        <authorList>
            <person name="Park J."/>
            <person name="Zhang Y."/>
            <person name="Buboltz A.M."/>
            <person name="Zhang X."/>
            <person name="Schuster S.C."/>
            <person name="Ahuja U."/>
            <person name="Liu M."/>
            <person name="Miller J.F."/>
            <person name="Sebaihia M."/>
            <person name="Bentley S.D."/>
            <person name="Parkhill J."/>
            <person name="Harvill E.T."/>
        </authorList>
    </citation>
    <scope>NUCLEOTIDE SEQUENCE [LARGE SCALE GENOMIC DNA]</scope>
    <source>
        <strain evidence="3 4">253</strain>
    </source>
</reference>
<dbReference type="Pfam" id="PF07963">
    <property type="entry name" value="N_methyl"/>
    <property type="match status" value="1"/>
</dbReference>
<sequence>MNAPQRSRQLQAGFTLVEMAVVLVIIGIILGAVMIGRDAQRNAEYTRIRQNFVNQWALAYNNYVQRTGVPPGDDQRAPRLMVNGAKFTGSNGSLSGGDMSRISNLPSAICNGGTAPGIDRPVDGDVQLREVMLRAGITLPQGRGQGYEDRYVYLDTNGNPQEIQVCFQWNPPGTHSGSGNVMILTGLTPDLARSLSSAIDGNGDASGGSFRQNSVASGAGSQPGVEWKGNNTQTYGSTGDAEKVETGNAEGQVLTLIAHYKMNQ</sequence>
<dbReference type="PROSITE" id="PS00409">
    <property type="entry name" value="PROKAR_NTER_METHYL"/>
    <property type="match status" value="1"/>
</dbReference>
<dbReference type="EMBL" id="HE965806">
    <property type="protein sequence ID" value="CCJ54567.1"/>
    <property type="molecule type" value="Genomic_DNA"/>
</dbReference>
<protein>
    <submittedName>
        <fullName evidence="3">Putative type II secretion system protein</fullName>
    </submittedName>
</protein>
<keyword evidence="2" id="KW-1133">Transmembrane helix</keyword>
<evidence type="ECO:0000256" key="1">
    <source>
        <dbReference type="SAM" id="MobiDB-lite"/>
    </source>
</evidence>
<dbReference type="InterPro" id="IPR012902">
    <property type="entry name" value="N_methyl_site"/>
</dbReference>
<dbReference type="InterPro" id="IPR045584">
    <property type="entry name" value="Pilin-like"/>
</dbReference>
<feature type="region of interest" description="Disordered" evidence="1">
    <location>
        <begin position="203"/>
        <end position="245"/>
    </location>
</feature>
<dbReference type="OrthoDB" id="7066963at2"/>
<feature type="compositionally biased region" description="Polar residues" evidence="1">
    <location>
        <begin position="209"/>
        <end position="220"/>
    </location>
</feature>
<name>A0A0C6P7E8_BORBO</name>
<dbReference type="NCBIfam" id="TIGR02532">
    <property type="entry name" value="IV_pilin_GFxxxE"/>
    <property type="match status" value="1"/>
</dbReference>